<sequence length="80" mass="8978">MIPKRPVGRIDSNLGAILIIETSLAPSPTANVTAFLFRLTKSTTKAFCNGVTRQQITAWHWQPTSKNKPSRRWSNAWAKL</sequence>
<evidence type="ECO:0000313" key="1">
    <source>
        <dbReference type="Proteomes" id="UP000887565"/>
    </source>
</evidence>
<evidence type="ECO:0000313" key="2">
    <source>
        <dbReference type="WBParaSite" id="nRc.2.0.1.t02449-RA"/>
    </source>
</evidence>
<dbReference type="WBParaSite" id="nRc.2.0.1.t02449-RA">
    <property type="protein sequence ID" value="nRc.2.0.1.t02449-RA"/>
    <property type="gene ID" value="nRc.2.0.1.g02449"/>
</dbReference>
<accession>A0A915HLA5</accession>
<reference evidence="2" key="1">
    <citation type="submission" date="2022-11" db="UniProtKB">
        <authorList>
            <consortium name="WormBaseParasite"/>
        </authorList>
    </citation>
    <scope>IDENTIFICATION</scope>
</reference>
<proteinExistence type="predicted"/>
<organism evidence="1 2">
    <name type="scientific">Romanomermis culicivorax</name>
    <name type="common">Nematode worm</name>
    <dbReference type="NCBI Taxonomy" id="13658"/>
    <lineage>
        <taxon>Eukaryota</taxon>
        <taxon>Metazoa</taxon>
        <taxon>Ecdysozoa</taxon>
        <taxon>Nematoda</taxon>
        <taxon>Enoplea</taxon>
        <taxon>Dorylaimia</taxon>
        <taxon>Mermithida</taxon>
        <taxon>Mermithoidea</taxon>
        <taxon>Mermithidae</taxon>
        <taxon>Romanomermis</taxon>
    </lineage>
</organism>
<dbReference type="Proteomes" id="UP000887565">
    <property type="component" value="Unplaced"/>
</dbReference>
<protein>
    <submittedName>
        <fullName evidence="2">Uncharacterized protein</fullName>
    </submittedName>
</protein>
<name>A0A915HLA5_ROMCU</name>
<dbReference type="AlphaFoldDB" id="A0A915HLA5"/>
<keyword evidence="1" id="KW-1185">Reference proteome</keyword>